<dbReference type="RefSeq" id="WP_157028098.1">
    <property type="nucleotide sequence ID" value="NZ_WQMS01000016.1"/>
</dbReference>
<gene>
    <name evidence="1" type="ORF">GON01_14710</name>
</gene>
<dbReference type="AlphaFoldDB" id="A0A6I4J385"/>
<accession>A0A6I4J385</accession>
<dbReference type="PROSITE" id="PS51257">
    <property type="entry name" value="PROKAR_LIPOPROTEIN"/>
    <property type="match status" value="1"/>
</dbReference>
<dbReference type="Pfam" id="PF16233">
    <property type="entry name" value="DUF4893"/>
    <property type="match status" value="1"/>
</dbReference>
<organism evidence="1 2">
    <name type="scientific">Sphingomonas horti</name>
    <dbReference type="NCBI Taxonomy" id="2682842"/>
    <lineage>
        <taxon>Bacteria</taxon>
        <taxon>Pseudomonadati</taxon>
        <taxon>Pseudomonadota</taxon>
        <taxon>Alphaproteobacteria</taxon>
        <taxon>Sphingomonadales</taxon>
        <taxon>Sphingomonadaceae</taxon>
        <taxon>Sphingomonas</taxon>
    </lineage>
</organism>
<reference evidence="1 2" key="1">
    <citation type="submission" date="2019-12" db="EMBL/GenBank/DDBJ databases">
        <authorList>
            <person name="Huq M.A."/>
        </authorList>
    </citation>
    <scope>NUCLEOTIDE SEQUENCE [LARGE SCALE GENOMIC DNA]</scope>
    <source>
        <strain evidence="1 2">MAH-20</strain>
    </source>
</reference>
<evidence type="ECO:0000313" key="1">
    <source>
        <dbReference type="EMBL" id="MVO79182.1"/>
    </source>
</evidence>
<keyword evidence="2" id="KW-1185">Reference proteome</keyword>
<sequence>MNKAWLIAALTLSACAHDERVAAAAQPALDWRRVATPADRERLSRWRIAFVEGLAQARASGHVAEIAREGKLLEPDAGIADPRPPAGDYRCRVIKLGAKGAGELAYVTYPAFDCRIADEGGISSFRKLTGSQRPIGMILDGAQKTVFVGTLVLGDEKRAIDYGRDADRDMIGAVESLGDGRWRLILPYPRYESLMDVIELVPVGKTGS</sequence>
<proteinExistence type="predicted"/>
<name>A0A6I4J385_9SPHN</name>
<dbReference type="Proteomes" id="UP000441389">
    <property type="component" value="Unassembled WGS sequence"/>
</dbReference>
<dbReference type="InterPro" id="IPR032609">
    <property type="entry name" value="DUF4893"/>
</dbReference>
<dbReference type="EMBL" id="WQMS01000016">
    <property type="protein sequence ID" value="MVO79182.1"/>
    <property type="molecule type" value="Genomic_DNA"/>
</dbReference>
<evidence type="ECO:0000313" key="2">
    <source>
        <dbReference type="Proteomes" id="UP000441389"/>
    </source>
</evidence>
<comment type="caution">
    <text evidence="1">The sequence shown here is derived from an EMBL/GenBank/DDBJ whole genome shotgun (WGS) entry which is preliminary data.</text>
</comment>
<protein>
    <submittedName>
        <fullName evidence="1">DUF4893 domain-containing protein</fullName>
    </submittedName>
</protein>